<reference evidence="3 4" key="1">
    <citation type="submission" date="2015-09" db="EMBL/GenBank/DDBJ databases">
        <title>Draft genome sequence and assembly of Photorhabdus sp. VMG, a bacterial symbiont associated with Heterorhabditis zealandica.</title>
        <authorList>
            <person name="Naidoo S."/>
            <person name="Featherston J."/>
            <person name="Mothupi B."/>
            <person name="Gray V.M."/>
        </authorList>
    </citation>
    <scope>NUCLEOTIDE SEQUENCE [LARGE SCALE GENOMIC DNA]</scope>
    <source>
        <strain evidence="3 4">VMG</strain>
    </source>
</reference>
<evidence type="ECO:0000313" key="5">
    <source>
        <dbReference type="Proteomes" id="UP000322184"/>
    </source>
</evidence>
<name>A0A5B0VUA1_9GAMM</name>
<protein>
    <submittedName>
        <fullName evidence="2">RES family NAD+ phosphorylase</fullName>
    </submittedName>
</protein>
<feature type="domain" description="RES" evidence="1">
    <location>
        <begin position="49"/>
        <end position="222"/>
    </location>
</feature>
<sequence length="271" mass="30744">MTKQIMHPGEVAEICRQIKNSNDRDFIYSGFRQLLSQLPMGFHDVTATTLWRARKTDESHPEGFNQVTDIIYPPAQYARTGRLNTEGMSILYASISNHGCLAEIGAQPGDKVHVSAFTLKAEQRLHCGFLGDIVRAHKWSNEDFPLVEKTLAPYLEVQKTSIFLIDSFLAETLADSRAKENSYLHTTVLADVIRNGRNALDAIVYPGVESSGAKNYAIYCDAMLKSNIADMYLLEITNKYPYGLYEWRLLKRLKRYDNGRIIWKEPSCANI</sequence>
<reference evidence="2 5" key="2">
    <citation type="submission" date="2019-09" db="EMBL/GenBank/DDBJ databases">
        <title>Whole genome sequence of Photorhabdus heterorhabditis strain ETL (Enterobacteriales: Enterobacteriaceae) a bacterial symbiont of Heterorhabditis zealandica strain ETL (Rhabditida: Heterorhabditidae).</title>
        <authorList>
            <person name="Lulamba T.E."/>
            <person name="Serepa-Dlamini M.H."/>
        </authorList>
    </citation>
    <scope>NUCLEOTIDE SEQUENCE [LARGE SCALE GENOMIC DNA]</scope>
    <source>
        <strain evidence="2 5">ETL</strain>
    </source>
</reference>
<dbReference type="RefSeq" id="WP_054480591.1">
    <property type="nucleotide sequence ID" value="NZ_CAWMRL010000065.1"/>
</dbReference>
<evidence type="ECO:0000313" key="4">
    <source>
        <dbReference type="Proteomes" id="UP000037727"/>
    </source>
</evidence>
<dbReference type="InterPro" id="IPR014914">
    <property type="entry name" value="RES_dom"/>
</dbReference>
<dbReference type="EMBL" id="VTUW01000057">
    <property type="protein sequence ID" value="KAA1177309.1"/>
    <property type="molecule type" value="Genomic_DNA"/>
</dbReference>
<dbReference type="Proteomes" id="UP000322184">
    <property type="component" value="Unassembled WGS sequence"/>
</dbReference>
<evidence type="ECO:0000259" key="1">
    <source>
        <dbReference type="Pfam" id="PF08808"/>
    </source>
</evidence>
<dbReference type="EMBL" id="LJCS01000065">
    <property type="protein sequence ID" value="KOY60765.1"/>
    <property type="molecule type" value="Genomic_DNA"/>
</dbReference>
<proteinExistence type="predicted"/>
<accession>A0A5B0VUA1</accession>
<dbReference type="AlphaFoldDB" id="A0A5B0VUA1"/>
<gene>
    <name evidence="3" type="ORF">AM629_17630</name>
    <name evidence="2" type="ORF">F0L16_19555</name>
</gene>
<comment type="caution">
    <text evidence="2">The sequence shown here is derived from an EMBL/GenBank/DDBJ whole genome shotgun (WGS) entry which is preliminary data.</text>
</comment>
<dbReference type="Proteomes" id="UP000037727">
    <property type="component" value="Unassembled WGS sequence"/>
</dbReference>
<evidence type="ECO:0000313" key="2">
    <source>
        <dbReference type="EMBL" id="KAA1177309.1"/>
    </source>
</evidence>
<organism evidence="2 5">
    <name type="scientific">Photorhabdus heterorhabditis</name>
    <dbReference type="NCBI Taxonomy" id="880156"/>
    <lineage>
        <taxon>Bacteria</taxon>
        <taxon>Pseudomonadati</taxon>
        <taxon>Pseudomonadota</taxon>
        <taxon>Gammaproteobacteria</taxon>
        <taxon>Enterobacterales</taxon>
        <taxon>Morganellaceae</taxon>
        <taxon>Photorhabdus</taxon>
    </lineage>
</organism>
<dbReference type="Pfam" id="PF08808">
    <property type="entry name" value="RES"/>
    <property type="match status" value="1"/>
</dbReference>
<keyword evidence="4" id="KW-1185">Reference proteome</keyword>
<dbReference type="OrthoDB" id="648213at2"/>
<evidence type="ECO:0000313" key="3">
    <source>
        <dbReference type="EMBL" id="KOY60765.1"/>
    </source>
</evidence>